<dbReference type="InterPro" id="IPR000477">
    <property type="entry name" value="RT_dom"/>
</dbReference>
<dbReference type="Gene3D" id="3.10.10.10">
    <property type="entry name" value="HIV Type 1 Reverse Transcriptase, subunit A, domain 1"/>
    <property type="match status" value="1"/>
</dbReference>
<dbReference type="Gene3D" id="3.10.20.370">
    <property type="match status" value="1"/>
</dbReference>
<evidence type="ECO:0000259" key="7">
    <source>
        <dbReference type="Pfam" id="PF00078"/>
    </source>
</evidence>
<dbReference type="GO" id="GO:0004519">
    <property type="term" value="F:endonuclease activity"/>
    <property type="evidence" value="ECO:0007669"/>
    <property type="project" value="UniProtKB-KW"/>
</dbReference>
<dbReference type="GO" id="GO:0016787">
    <property type="term" value="F:hydrolase activity"/>
    <property type="evidence" value="ECO:0007669"/>
    <property type="project" value="UniProtKB-KW"/>
</dbReference>
<dbReference type="FunFam" id="3.10.20.370:FF:000001">
    <property type="entry name" value="Retrovirus-related Pol polyprotein from transposon 17.6-like protein"/>
    <property type="match status" value="1"/>
</dbReference>
<dbReference type="PANTHER" id="PTHR37984:SF5">
    <property type="entry name" value="PROTEIN NYNRIN-LIKE"/>
    <property type="match status" value="1"/>
</dbReference>
<reference evidence="9" key="1">
    <citation type="journal article" date="2019" name="Sci. Rep.">
        <title>Draft genome of Tanacetum cinerariifolium, the natural source of mosquito coil.</title>
        <authorList>
            <person name="Yamashiro T."/>
            <person name="Shiraishi A."/>
            <person name="Satake H."/>
            <person name="Nakayama K."/>
        </authorList>
    </citation>
    <scope>NUCLEOTIDE SEQUENCE</scope>
</reference>
<feature type="domain" description="Reverse transcriptase" evidence="7">
    <location>
        <begin position="251"/>
        <end position="323"/>
    </location>
</feature>
<dbReference type="PANTHER" id="PTHR37984">
    <property type="entry name" value="PROTEIN CBG26694"/>
    <property type="match status" value="1"/>
</dbReference>
<keyword evidence="4" id="KW-0255">Endonuclease</keyword>
<accession>A0A6L2LMV3</accession>
<keyword evidence="5" id="KW-0378">Hydrolase</keyword>
<keyword evidence="3" id="KW-0540">Nuclease</keyword>
<name>A0A6L2LMV3_TANCI</name>
<dbReference type="CDD" id="cd01647">
    <property type="entry name" value="RT_LTR"/>
    <property type="match status" value="1"/>
</dbReference>
<protein>
    <submittedName>
        <fullName evidence="9">Uncharacterized protein</fullName>
    </submittedName>
</protein>
<dbReference type="InterPro" id="IPR041373">
    <property type="entry name" value="RT_RNaseH"/>
</dbReference>
<dbReference type="InterPro" id="IPR043128">
    <property type="entry name" value="Rev_trsase/Diguanyl_cyclase"/>
</dbReference>
<dbReference type="AlphaFoldDB" id="A0A6L2LMV3"/>
<dbReference type="EMBL" id="BKCJ010004797">
    <property type="protein sequence ID" value="GEU63151.1"/>
    <property type="molecule type" value="Genomic_DNA"/>
</dbReference>
<evidence type="ECO:0000256" key="2">
    <source>
        <dbReference type="ARBA" id="ARBA00022695"/>
    </source>
</evidence>
<evidence type="ECO:0000256" key="1">
    <source>
        <dbReference type="ARBA" id="ARBA00022679"/>
    </source>
</evidence>
<feature type="domain" description="Reverse transcriptase RNase H-like" evidence="8">
    <location>
        <begin position="350"/>
        <end position="446"/>
    </location>
</feature>
<keyword evidence="1" id="KW-0808">Transferase</keyword>
<dbReference type="GO" id="GO:0003964">
    <property type="term" value="F:RNA-directed DNA polymerase activity"/>
    <property type="evidence" value="ECO:0007669"/>
    <property type="project" value="UniProtKB-KW"/>
</dbReference>
<dbReference type="Gene3D" id="3.30.70.270">
    <property type="match status" value="1"/>
</dbReference>
<organism evidence="9">
    <name type="scientific">Tanacetum cinerariifolium</name>
    <name type="common">Dalmatian daisy</name>
    <name type="synonym">Chrysanthemum cinerariifolium</name>
    <dbReference type="NCBI Taxonomy" id="118510"/>
    <lineage>
        <taxon>Eukaryota</taxon>
        <taxon>Viridiplantae</taxon>
        <taxon>Streptophyta</taxon>
        <taxon>Embryophyta</taxon>
        <taxon>Tracheophyta</taxon>
        <taxon>Spermatophyta</taxon>
        <taxon>Magnoliopsida</taxon>
        <taxon>eudicotyledons</taxon>
        <taxon>Gunneridae</taxon>
        <taxon>Pentapetalae</taxon>
        <taxon>asterids</taxon>
        <taxon>campanulids</taxon>
        <taxon>Asterales</taxon>
        <taxon>Asteraceae</taxon>
        <taxon>Asteroideae</taxon>
        <taxon>Anthemideae</taxon>
        <taxon>Anthemidinae</taxon>
        <taxon>Tanacetum</taxon>
    </lineage>
</organism>
<dbReference type="InterPro" id="IPR043502">
    <property type="entry name" value="DNA/RNA_pol_sf"/>
</dbReference>
<gene>
    <name evidence="9" type="ORF">Tci_035129</name>
</gene>
<dbReference type="Pfam" id="PF17917">
    <property type="entry name" value="RT_RNaseH"/>
    <property type="match status" value="1"/>
</dbReference>
<evidence type="ECO:0000256" key="3">
    <source>
        <dbReference type="ARBA" id="ARBA00022722"/>
    </source>
</evidence>
<evidence type="ECO:0000259" key="8">
    <source>
        <dbReference type="Pfam" id="PF17917"/>
    </source>
</evidence>
<evidence type="ECO:0000256" key="4">
    <source>
        <dbReference type="ARBA" id="ARBA00022759"/>
    </source>
</evidence>
<evidence type="ECO:0000256" key="5">
    <source>
        <dbReference type="ARBA" id="ARBA00022801"/>
    </source>
</evidence>
<evidence type="ECO:0000313" key="9">
    <source>
        <dbReference type="EMBL" id="GEU63151.1"/>
    </source>
</evidence>
<keyword evidence="6" id="KW-0695">RNA-directed DNA polymerase</keyword>
<dbReference type="InterPro" id="IPR050951">
    <property type="entry name" value="Retrovirus_Pol_polyprotein"/>
</dbReference>
<comment type="caution">
    <text evidence="9">The sequence shown here is derived from an EMBL/GenBank/DDBJ whole genome shotgun (WGS) entry which is preliminary data.</text>
</comment>
<evidence type="ECO:0000256" key="6">
    <source>
        <dbReference type="ARBA" id="ARBA00022918"/>
    </source>
</evidence>
<proteinExistence type="predicted"/>
<sequence>MVNMRSKAADESGMLLAMRSRCGRAEDVKNKWVMLEEERIKERKTKVQKYNSLIQMGKVQNQRNEYQLATRMTKLEFPSLDGEGFKDWYYRCNQFFELDEAPENMKIRIVAIHLKGRALEWHQGFMKDMEGKNIKLREQFVDGIVSNPLIEIKNLKLTSSVDDYNSVADGYKIPVQRLGHGIGYTLAFYAPKGVELQALLSSFEDVFRMPKGLPPKRNLDHTITLQQGSNPINLRAYKPSQSEFASPVVLVKKKDVSWRFCVDYKKLNQLTIKNRFPILIVEEFFDKLHGSQFFSKLDLRSGYHQIRMKESDIEKTAFRTHEGLFEFVAKSAFQNLKEAMSHTPVLALPNFEEPFIIETDASGVGLGAVLSQNKHPIAFFSKALGPKHLQLATYEKELLAIVAAIQRWKGYLLGRPFVIKTDHQALKYILEQKECNPTLQKWLSKLLGLQYTVLYQKSNENQVADVFVLTDGKLQALIDVINEQPNGVKKYYLEDGMRMRKGRLVVGDDKELRRELIKFFQASALGRHSGVHATTQRPSPPIHQTQKSIPQRRFLLAYVRPVNAN</sequence>
<dbReference type="CDD" id="cd09274">
    <property type="entry name" value="RNase_HI_RT_Ty3"/>
    <property type="match status" value="1"/>
</dbReference>
<keyword evidence="2" id="KW-0548">Nucleotidyltransferase</keyword>
<dbReference type="Pfam" id="PF00078">
    <property type="entry name" value="RVT_1"/>
    <property type="match status" value="1"/>
</dbReference>
<dbReference type="SUPFAM" id="SSF56672">
    <property type="entry name" value="DNA/RNA polymerases"/>
    <property type="match status" value="1"/>
</dbReference>